<organism evidence="1">
    <name type="scientific">Marinomonas sp. (strain MWYL1)</name>
    <dbReference type="NCBI Taxonomy" id="400668"/>
    <lineage>
        <taxon>Bacteria</taxon>
        <taxon>Pseudomonadati</taxon>
        <taxon>Pseudomonadota</taxon>
        <taxon>Gammaproteobacteria</taxon>
        <taxon>Oceanospirillales</taxon>
        <taxon>Oceanospirillaceae</taxon>
        <taxon>Marinomonas</taxon>
    </lineage>
</organism>
<dbReference type="AlphaFoldDB" id="A6VSU0"/>
<dbReference type="KEGG" id="mmw:Mmwyl1_0584"/>
<accession>A6VSU0</accession>
<dbReference type="Pfam" id="PF05944">
    <property type="entry name" value="Phage_term_smal"/>
    <property type="match status" value="1"/>
</dbReference>
<reference evidence="1" key="1">
    <citation type="submission" date="2007-06" db="EMBL/GenBank/DDBJ databases">
        <title>Complete sequence of Marinomonas sp. MWYL1.</title>
        <authorList>
            <consortium name="US DOE Joint Genome Institute"/>
            <person name="Copeland A."/>
            <person name="Lucas S."/>
            <person name="Lapidus A."/>
            <person name="Barry K."/>
            <person name="Glavina del Rio T."/>
            <person name="Dalin E."/>
            <person name="Tice H."/>
            <person name="Pitluck S."/>
            <person name="Kiss H."/>
            <person name="Brettin T."/>
            <person name="Bruce D."/>
            <person name="Detter J.C."/>
            <person name="Han C."/>
            <person name="Schmutz J."/>
            <person name="Larimer F."/>
            <person name="Land M."/>
            <person name="Hauser L."/>
            <person name="Kyrpides N."/>
            <person name="Kim E."/>
            <person name="Johnston A.W.B."/>
            <person name="Todd J.D."/>
            <person name="Rogers R."/>
            <person name="Wexler M."/>
            <person name="Bond P.L."/>
            <person name="Li Y."/>
            <person name="Richardson P."/>
        </authorList>
    </citation>
    <scope>NUCLEOTIDE SEQUENCE [LARGE SCALE GENOMIC DNA]</scope>
    <source>
        <strain evidence="1">MWYL1</strain>
    </source>
</reference>
<dbReference type="HOGENOM" id="CLU_076316_2_1_6"/>
<dbReference type="InterPro" id="IPR010270">
    <property type="entry name" value="Phage_P2_GpM"/>
</dbReference>
<proteinExistence type="predicted"/>
<name>A6VSU0_MARMS</name>
<dbReference type="EMBL" id="CP000749">
    <property type="protein sequence ID" value="ABR69519.1"/>
    <property type="molecule type" value="Genomic_DNA"/>
</dbReference>
<dbReference type="STRING" id="400668.Mmwyl1_0584"/>
<dbReference type="eggNOG" id="ENOG502Z8V2">
    <property type="taxonomic scope" value="Bacteria"/>
</dbReference>
<gene>
    <name evidence="1" type="ordered locus">Mmwyl1_0584</name>
</gene>
<evidence type="ECO:0000313" key="1">
    <source>
        <dbReference type="EMBL" id="ABR69519.1"/>
    </source>
</evidence>
<dbReference type="GO" id="GO:0004519">
    <property type="term" value="F:endonuclease activity"/>
    <property type="evidence" value="ECO:0007669"/>
    <property type="project" value="InterPro"/>
</dbReference>
<sequence>MADGKDSTATMMIGGVGKHLFEQLQAAMVTDVARIKTKPVIEDKQALKRELLPNYLPFVQAYVADGHDYPNDVAVQVMVWLFDVNDIDNALKIGMYLVATGNNDLPPKFSRNLPTFIADAIYDWANDQLKAEQTASPYLDDLVTYIDDDALVEKWDLHPAVISKNLALLAKHKEREGKFAECVALCERAEAVNPTGAGVKTMKERVQKLLDKSVESSDQETNE</sequence>
<protein>
    <submittedName>
        <fullName evidence="1">Phage small terminase subunit</fullName>
    </submittedName>
</protein>
<dbReference type="GO" id="GO:0003677">
    <property type="term" value="F:DNA binding"/>
    <property type="evidence" value="ECO:0007669"/>
    <property type="project" value="InterPro"/>
</dbReference>